<dbReference type="PANTHER" id="PTHR46060:SF1">
    <property type="entry name" value="MARINER MOS1 TRANSPOSASE-LIKE PROTEIN"/>
    <property type="match status" value="1"/>
</dbReference>
<accession>A0ABY6KMV3</accession>
<dbReference type="Proteomes" id="UP001235939">
    <property type="component" value="Chromosome 06"/>
</dbReference>
<dbReference type="EMBL" id="CP092868">
    <property type="protein sequence ID" value="UYV69137.1"/>
    <property type="molecule type" value="Genomic_DNA"/>
</dbReference>
<dbReference type="Gene3D" id="3.30.420.10">
    <property type="entry name" value="Ribonuclease H-like superfamily/Ribonuclease H"/>
    <property type="match status" value="1"/>
</dbReference>
<gene>
    <name evidence="1" type="ORF">LAZ67_6002567</name>
</gene>
<proteinExistence type="predicted"/>
<dbReference type="PANTHER" id="PTHR46060">
    <property type="entry name" value="MARINER MOS1 TRANSPOSASE-LIKE PROTEIN"/>
    <property type="match status" value="1"/>
</dbReference>
<name>A0ABY6KMV3_9ARAC</name>
<dbReference type="InterPro" id="IPR001888">
    <property type="entry name" value="Transposase_1"/>
</dbReference>
<evidence type="ECO:0000313" key="2">
    <source>
        <dbReference type="Proteomes" id="UP001235939"/>
    </source>
</evidence>
<keyword evidence="2" id="KW-1185">Reference proteome</keyword>
<reference evidence="1 2" key="1">
    <citation type="submission" date="2022-01" db="EMBL/GenBank/DDBJ databases">
        <title>A chromosomal length assembly of Cordylochernes scorpioides.</title>
        <authorList>
            <person name="Zeh D."/>
            <person name="Zeh J."/>
        </authorList>
    </citation>
    <scope>NUCLEOTIDE SEQUENCE [LARGE SCALE GENOMIC DNA]</scope>
    <source>
        <strain evidence="1">IN4F17</strain>
        <tissue evidence="1">Whole Body</tissue>
    </source>
</reference>
<dbReference type="InterPro" id="IPR036397">
    <property type="entry name" value="RNaseH_sf"/>
</dbReference>
<dbReference type="Pfam" id="PF01359">
    <property type="entry name" value="Transposase_1"/>
    <property type="match status" value="1"/>
</dbReference>
<evidence type="ECO:0008006" key="3">
    <source>
        <dbReference type="Google" id="ProtNLM"/>
    </source>
</evidence>
<dbReference type="InterPro" id="IPR052709">
    <property type="entry name" value="Transposase-MT_Hybrid"/>
</dbReference>
<protein>
    <recommendedName>
        <fullName evidence="3">Transposase</fullName>
    </recommendedName>
</protein>
<sequence length="217" mass="25074">MRSGRERNSQKKNSFKWSKRFREVDICLEDKPRMGRPHVTDIEALRFLMIDNPQQSTCEMSARLGPSKDMINKTLHKLHKKEVRTSRSLKSERQGLQPVQGFRGDRVEKVDPLCRSGGGPSPTSKSFRQEINTIEVLKPIVKVMLSVWGNINGIVHYELVPDGRAVNADLYSEQLSRVYEVLNTRYPALINRKRVLLQHDNAPAHRDRLTTNRIKDF</sequence>
<evidence type="ECO:0000313" key="1">
    <source>
        <dbReference type="EMBL" id="UYV69137.1"/>
    </source>
</evidence>
<organism evidence="1 2">
    <name type="scientific">Cordylochernes scorpioides</name>
    <dbReference type="NCBI Taxonomy" id="51811"/>
    <lineage>
        <taxon>Eukaryota</taxon>
        <taxon>Metazoa</taxon>
        <taxon>Ecdysozoa</taxon>
        <taxon>Arthropoda</taxon>
        <taxon>Chelicerata</taxon>
        <taxon>Arachnida</taxon>
        <taxon>Pseudoscorpiones</taxon>
        <taxon>Cheliferoidea</taxon>
        <taxon>Chernetidae</taxon>
        <taxon>Cordylochernes</taxon>
    </lineage>
</organism>